<proteinExistence type="predicted"/>
<reference evidence="2" key="1">
    <citation type="journal article" date="2019" name="Int. J. Syst. Evol. Microbiol.">
        <title>The Global Catalogue of Microorganisms (GCM) 10K type strain sequencing project: providing services to taxonomists for standard genome sequencing and annotation.</title>
        <authorList>
            <consortium name="The Broad Institute Genomics Platform"/>
            <consortium name="The Broad Institute Genome Sequencing Center for Infectious Disease"/>
            <person name="Wu L."/>
            <person name="Ma J."/>
        </authorList>
    </citation>
    <scope>NUCLEOTIDE SEQUENCE [LARGE SCALE GENOMIC DNA]</scope>
    <source>
        <strain evidence="2">CGMCC 1.12479</strain>
    </source>
</reference>
<name>A0ABQ1M221_9BACT</name>
<protein>
    <submittedName>
        <fullName evidence="1">Uncharacterized protein</fullName>
    </submittedName>
</protein>
<comment type="caution">
    <text evidence="1">The sequence shown here is derived from an EMBL/GenBank/DDBJ whole genome shotgun (WGS) entry which is preliminary data.</text>
</comment>
<evidence type="ECO:0000313" key="2">
    <source>
        <dbReference type="Proteomes" id="UP000635885"/>
    </source>
</evidence>
<accession>A0ABQ1M221</accession>
<dbReference type="RefSeq" id="WP_188440163.1">
    <property type="nucleotide sequence ID" value="NZ_BMFD01000002.1"/>
</dbReference>
<organism evidence="1 2">
    <name type="scientific">Belliella aquatica</name>
    <dbReference type="NCBI Taxonomy" id="1323734"/>
    <lineage>
        <taxon>Bacteria</taxon>
        <taxon>Pseudomonadati</taxon>
        <taxon>Bacteroidota</taxon>
        <taxon>Cytophagia</taxon>
        <taxon>Cytophagales</taxon>
        <taxon>Cyclobacteriaceae</taxon>
        <taxon>Belliella</taxon>
    </lineage>
</organism>
<dbReference type="EMBL" id="BMFD01000002">
    <property type="protein sequence ID" value="GGC32383.1"/>
    <property type="molecule type" value="Genomic_DNA"/>
</dbReference>
<evidence type="ECO:0000313" key="1">
    <source>
        <dbReference type="EMBL" id="GGC32383.1"/>
    </source>
</evidence>
<gene>
    <name evidence="1" type="ORF">GCM10010993_09200</name>
</gene>
<sequence>MKARYSINYLFTKTPIRGLGGVDLFALSSFSPVKDNYQSDKAVNSKLLINYGLSAFEILFERKPKNPI</sequence>
<dbReference type="Proteomes" id="UP000635885">
    <property type="component" value="Unassembled WGS sequence"/>
</dbReference>
<keyword evidence="2" id="KW-1185">Reference proteome</keyword>